<dbReference type="AlphaFoldDB" id="A0A4R7CSZ9"/>
<dbReference type="EMBL" id="SNZV01000011">
    <property type="protein sequence ID" value="TDS08957.1"/>
    <property type="molecule type" value="Genomic_DNA"/>
</dbReference>
<name>A0A4R7CSZ9_9SPHI</name>
<sequence length="39" mass="4510">MNNNLIEIVTEINREMTLLDLDNSQPINRLPVPADEMRS</sequence>
<accession>A0A4R7CSZ9</accession>
<evidence type="ECO:0000313" key="1">
    <source>
        <dbReference type="EMBL" id="TDS08957.1"/>
    </source>
</evidence>
<comment type="caution">
    <text evidence="1">The sequence shown here is derived from an EMBL/GenBank/DDBJ whole genome shotgun (WGS) entry which is preliminary data.</text>
</comment>
<evidence type="ECO:0000313" key="2">
    <source>
        <dbReference type="Proteomes" id="UP000294752"/>
    </source>
</evidence>
<dbReference type="Proteomes" id="UP000294752">
    <property type="component" value="Unassembled WGS sequence"/>
</dbReference>
<gene>
    <name evidence="1" type="ORF">B0I21_11186</name>
</gene>
<proteinExistence type="predicted"/>
<reference evidence="1 2" key="1">
    <citation type="submission" date="2019-03" db="EMBL/GenBank/DDBJ databases">
        <title>Genomic Encyclopedia of Type Strains, Phase III (KMG-III): the genomes of soil and plant-associated and newly described type strains.</title>
        <authorList>
            <person name="Whitman W."/>
        </authorList>
    </citation>
    <scope>NUCLEOTIDE SEQUENCE [LARGE SCALE GENOMIC DNA]</scope>
    <source>
        <strain evidence="1 2">CGMCC 1.12801</strain>
    </source>
</reference>
<organism evidence="1 2">
    <name type="scientific">Sphingobacterium paludis</name>
    <dbReference type="NCBI Taxonomy" id="1476465"/>
    <lineage>
        <taxon>Bacteria</taxon>
        <taxon>Pseudomonadati</taxon>
        <taxon>Bacteroidota</taxon>
        <taxon>Sphingobacteriia</taxon>
        <taxon>Sphingobacteriales</taxon>
        <taxon>Sphingobacteriaceae</taxon>
        <taxon>Sphingobacterium</taxon>
    </lineage>
</organism>
<keyword evidence="2" id="KW-1185">Reference proteome</keyword>
<protein>
    <submittedName>
        <fullName evidence="1">Uncharacterized protein</fullName>
    </submittedName>
</protein>